<keyword evidence="2" id="KW-0472">Membrane</keyword>
<dbReference type="EMBL" id="KB908515">
    <property type="protein sequence ID" value="EOA89120.1"/>
    <property type="molecule type" value="Genomic_DNA"/>
</dbReference>
<dbReference type="eggNOG" id="ENOG502SKIK">
    <property type="taxonomic scope" value="Eukaryota"/>
</dbReference>
<feature type="transmembrane region" description="Helical" evidence="2">
    <location>
        <begin position="64"/>
        <end position="83"/>
    </location>
</feature>
<dbReference type="OrthoDB" id="4500473at2759"/>
<reference evidence="3 4" key="2">
    <citation type="journal article" date="2013" name="PLoS Genet.">
        <title>Comparative genome structure, secondary metabolite, and effector coding capacity across Cochliobolus pathogens.</title>
        <authorList>
            <person name="Condon B.J."/>
            <person name="Leng Y."/>
            <person name="Wu D."/>
            <person name="Bushley K.E."/>
            <person name="Ohm R.A."/>
            <person name="Otillar R."/>
            <person name="Martin J."/>
            <person name="Schackwitz W."/>
            <person name="Grimwood J."/>
            <person name="MohdZainudin N."/>
            <person name="Xue C."/>
            <person name="Wang R."/>
            <person name="Manning V.A."/>
            <person name="Dhillon B."/>
            <person name="Tu Z.J."/>
            <person name="Steffenson B.J."/>
            <person name="Salamov A."/>
            <person name="Sun H."/>
            <person name="Lowry S."/>
            <person name="LaButti K."/>
            <person name="Han J."/>
            <person name="Copeland A."/>
            <person name="Lindquist E."/>
            <person name="Barry K."/>
            <person name="Schmutz J."/>
            <person name="Baker S.E."/>
            <person name="Ciuffetti L.M."/>
            <person name="Grigoriev I.V."/>
            <person name="Zhong S."/>
            <person name="Turgeon B.G."/>
        </authorList>
    </citation>
    <scope>NUCLEOTIDE SEQUENCE [LARGE SCALE GENOMIC DNA]</scope>
    <source>
        <strain evidence="4">28A</strain>
    </source>
</reference>
<evidence type="ECO:0000313" key="4">
    <source>
        <dbReference type="Proteomes" id="UP000016935"/>
    </source>
</evidence>
<dbReference type="Proteomes" id="UP000016935">
    <property type="component" value="Unassembled WGS sequence"/>
</dbReference>
<keyword evidence="2" id="KW-1133">Transmembrane helix</keyword>
<sequence length="481" mass="53260">MPVLPVARQKQPWMTNQPSVTSRVKPRTYIAASPQSPRIPSLVASPEAEVSPASPTRQGPSNDVVGGAFVGAVLGFMLLLLLIRYYRVRGRDDGSEHFGPTSPPKNPQPTAGSRRYDFKPPTYPEPVARPVGRSRRTSIYHPQVMGTQFNGESVLGVRRNPRRRRPSDHGPAEPVSISSLKGCKSNSEALPHKGNPMKKEKPTYFLTPPRPCTPGGPIRLGAIIPSPTEPDEPLYLPPLPAETNTSQYIEHNWSGSDIKSSSTHFGIWTSFLQVVLGLSADVSIASSKALHRTWAVDRMTTQTFVPSRAFLEQAVQNEDVKAYITDNFLREQIYVITGVMIASSSTISRTRLRERGIYVKTGVDATALGFPVSGGPEVGRTWAASTTESTHRPEDFVFAYRIREIKVRRKDGSVKSHRLYDKGALFDTHVERMEEDMGEVELEGLGDEMDEGEVEGEVRHVRQELDGREEDVVCVLPELID</sequence>
<evidence type="ECO:0000256" key="2">
    <source>
        <dbReference type="SAM" id="Phobius"/>
    </source>
</evidence>
<name>R0IWJ2_EXST2</name>
<proteinExistence type="predicted"/>
<keyword evidence="4" id="KW-1185">Reference proteome</keyword>
<dbReference type="GeneID" id="19405026"/>
<gene>
    <name evidence="3" type="ORF">SETTUDRAFT_46042</name>
</gene>
<organism evidence="3 4">
    <name type="scientific">Exserohilum turcicum (strain 28A)</name>
    <name type="common">Northern leaf blight fungus</name>
    <name type="synonym">Setosphaeria turcica</name>
    <dbReference type="NCBI Taxonomy" id="671987"/>
    <lineage>
        <taxon>Eukaryota</taxon>
        <taxon>Fungi</taxon>
        <taxon>Dikarya</taxon>
        <taxon>Ascomycota</taxon>
        <taxon>Pezizomycotina</taxon>
        <taxon>Dothideomycetes</taxon>
        <taxon>Pleosporomycetidae</taxon>
        <taxon>Pleosporales</taxon>
        <taxon>Pleosporineae</taxon>
        <taxon>Pleosporaceae</taxon>
        <taxon>Exserohilum</taxon>
    </lineage>
</organism>
<evidence type="ECO:0000313" key="3">
    <source>
        <dbReference type="EMBL" id="EOA89120.1"/>
    </source>
</evidence>
<dbReference type="RefSeq" id="XP_008022937.1">
    <property type="nucleotide sequence ID" value="XM_008024746.1"/>
</dbReference>
<feature type="region of interest" description="Disordered" evidence="1">
    <location>
        <begin position="1"/>
        <end position="62"/>
    </location>
</feature>
<dbReference type="HOGENOM" id="CLU_567620_0_0_1"/>
<feature type="compositionally biased region" description="Polar residues" evidence="1">
    <location>
        <begin position="12"/>
        <end position="22"/>
    </location>
</feature>
<protein>
    <submittedName>
        <fullName evidence="3">Uncharacterized protein</fullName>
    </submittedName>
</protein>
<feature type="compositionally biased region" description="Polar residues" evidence="1">
    <location>
        <begin position="176"/>
        <end position="188"/>
    </location>
</feature>
<feature type="region of interest" description="Disordered" evidence="1">
    <location>
        <begin position="150"/>
        <end position="204"/>
    </location>
</feature>
<evidence type="ECO:0000256" key="1">
    <source>
        <dbReference type="SAM" id="MobiDB-lite"/>
    </source>
</evidence>
<dbReference type="STRING" id="671987.R0IWJ2"/>
<keyword evidence="2" id="KW-0812">Transmembrane</keyword>
<dbReference type="AlphaFoldDB" id="R0IWJ2"/>
<accession>R0IWJ2</accession>
<feature type="region of interest" description="Disordered" evidence="1">
    <location>
        <begin position="94"/>
        <end position="130"/>
    </location>
</feature>
<reference evidence="3 4" key="1">
    <citation type="journal article" date="2012" name="PLoS Pathog.">
        <title>Diverse lifestyles and strategies of plant pathogenesis encoded in the genomes of eighteen Dothideomycetes fungi.</title>
        <authorList>
            <person name="Ohm R.A."/>
            <person name="Feau N."/>
            <person name="Henrissat B."/>
            <person name="Schoch C.L."/>
            <person name="Horwitz B.A."/>
            <person name="Barry K.W."/>
            <person name="Condon B.J."/>
            <person name="Copeland A.C."/>
            <person name="Dhillon B."/>
            <person name="Glaser F."/>
            <person name="Hesse C.N."/>
            <person name="Kosti I."/>
            <person name="LaButti K."/>
            <person name="Lindquist E.A."/>
            <person name="Lucas S."/>
            <person name="Salamov A.A."/>
            <person name="Bradshaw R.E."/>
            <person name="Ciuffetti L."/>
            <person name="Hamelin R.C."/>
            <person name="Kema G.H.J."/>
            <person name="Lawrence C."/>
            <person name="Scott J.A."/>
            <person name="Spatafora J.W."/>
            <person name="Turgeon B.G."/>
            <person name="de Wit P.J.G.M."/>
            <person name="Zhong S."/>
            <person name="Goodwin S.B."/>
            <person name="Grigoriev I.V."/>
        </authorList>
    </citation>
    <scope>NUCLEOTIDE SEQUENCE [LARGE SCALE GENOMIC DNA]</scope>
    <source>
        <strain evidence="4">28A</strain>
    </source>
</reference>